<comment type="caution">
    <text evidence="3">The sequence shown here is derived from an EMBL/GenBank/DDBJ whole genome shotgun (WGS) entry which is preliminary data.</text>
</comment>
<reference evidence="3" key="1">
    <citation type="submission" date="2021-07" db="EMBL/GenBank/DDBJ databases">
        <authorList>
            <person name="Catto M.A."/>
            <person name="Jacobson A."/>
            <person name="Kennedy G."/>
            <person name="Labadie P."/>
            <person name="Hunt B.G."/>
            <person name="Srinivasan R."/>
        </authorList>
    </citation>
    <scope>NUCLEOTIDE SEQUENCE</scope>
    <source>
        <strain evidence="3">PL_HMW_Pooled</strain>
        <tissue evidence="3">Head</tissue>
    </source>
</reference>
<evidence type="ECO:0000259" key="2">
    <source>
        <dbReference type="Pfam" id="PF08030"/>
    </source>
</evidence>
<keyword evidence="1" id="KW-0560">Oxidoreductase</keyword>
<evidence type="ECO:0000256" key="1">
    <source>
        <dbReference type="ARBA" id="ARBA00023002"/>
    </source>
</evidence>
<dbReference type="InterPro" id="IPR039261">
    <property type="entry name" value="FNR_nucleotide-bd"/>
</dbReference>
<protein>
    <submittedName>
        <fullName evidence="3">Dual oxidase</fullName>
    </submittedName>
</protein>
<evidence type="ECO:0000313" key="3">
    <source>
        <dbReference type="EMBL" id="KAK3915818.1"/>
    </source>
</evidence>
<dbReference type="Gene3D" id="3.40.50.80">
    <property type="entry name" value="Nucleotide-binding domain of ferredoxin-NADP reductase (FNR) module"/>
    <property type="match status" value="1"/>
</dbReference>
<dbReference type="AlphaFoldDB" id="A0AAE1H750"/>
<name>A0AAE1H750_9NEOP</name>
<dbReference type="Proteomes" id="UP001219518">
    <property type="component" value="Unassembled WGS sequence"/>
</dbReference>
<sequence>MFIGLKAVNHFGRPDMSSFLKFVQKKHSYVSKIGVFSCGPRPLTKSITAACEEVNKGRKLPLWKFWLTSFLV</sequence>
<evidence type="ECO:0000313" key="4">
    <source>
        <dbReference type="Proteomes" id="UP001219518"/>
    </source>
</evidence>
<reference evidence="3" key="2">
    <citation type="journal article" date="2023" name="BMC Genomics">
        <title>Pest status, molecular evolution, and epigenetic factors derived from the genome assembly of Frankliniella fusca, a thysanopteran phytovirus vector.</title>
        <authorList>
            <person name="Catto M.A."/>
            <person name="Labadie P.E."/>
            <person name="Jacobson A.L."/>
            <person name="Kennedy G.G."/>
            <person name="Srinivasan R."/>
            <person name="Hunt B.G."/>
        </authorList>
    </citation>
    <scope>NUCLEOTIDE SEQUENCE</scope>
    <source>
        <strain evidence="3">PL_HMW_Pooled</strain>
    </source>
</reference>
<dbReference type="InterPro" id="IPR013121">
    <property type="entry name" value="Fe_red_NAD-bd_6"/>
</dbReference>
<accession>A0AAE1H750</accession>
<dbReference type="Pfam" id="PF08030">
    <property type="entry name" value="NAD_binding_6"/>
    <property type="match status" value="1"/>
</dbReference>
<organism evidence="3 4">
    <name type="scientific">Frankliniella fusca</name>
    <dbReference type="NCBI Taxonomy" id="407009"/>
    <lineage>
        <taxon>Eukaryota</taxon>
        <taxon>Metazoa</taxon>
        <taxon>Ecdysozoa</taxon>
        <taxon>Arthropoda</taxon>
        <taxon>Hexapoda</taxon>
        <taxon>Insecta</taxon>
        <taxon>Pterygota</taxon>
        <taxon>Neoptera</taxon>
        <taxon>Paraneoptera</taxon>
        <taxon>Thysanoptera</taxon>
        <taxon>Terebrantia</taxon>
        <taxon>Thripoidea</taxon>
        <taxon>Thripidae</taxon>
        <taxon>Frankliniella</taxon>
    </lineage>
</organism>
<dbReference type="EMBL" id="JAHWGI010000466">
    <property type="protein sequence ID" value="KAK3915818.1"/>
    <property type="molecule type" value="Genomic_DNA"/>
</dbReference>
<keyword evidence="4" id="KW-1185">Reference proteome</keyword>
<dbReference type="GO" id="GO:0016491">
    <property type="term" value="F:oxidoreductase activity"/>
    <property type="evidence" value="ECO:0007669"/>
    <property type="project" value="UniProtKB-KW"/>
</dbReference>
<feature type="domain" description="Ferric reductase NAD binding" evidence="2">
    <location>
        <begin position="7"/>
        <end position="51"/>
    </location>
</feature>
<proteinExistence type="predicted"/>
<gene>
    <name evidence="3" type="ORF">KUF71_005961</name>
</gene>